<gene>
    <name evidence="2" type="ORF">BLE401_05815</name>
</gene>
<evidence type="ECO:0000313" key="3">
    <source>
        <dbReference type="Proteomes" id="UP000234271"/>
    </source>
</evidence>
<dbReference type="InterPro" id="IPR027417">
    <property type="entry name" value="P-loop_NTPase"/>
</dbReference>
<dbReference type="OrthoDB" id="9815944at2"/>
<evidence type="ECO:0000259" key="1">
    <source>
        <dbReference type="Pfam" id="PF13175"/>
    </source>
</evidence>
<sequence length="613" mass="69869">MKLVQVRLRNFRSYKEEVTIDIEKKITALLGCNDAGKSTVLDALDIFFNDVPLDKHDACKTGDAQDVAIICVFDELPESIVLDEEASTTLQVEYLLNLNKQLEIHKTFDASLEKPKSKFELKAFHPTHENAKDLITLTNDKLKKRAREAGVSADDERCNSSLRRAIRDQIGETQLQLDEQLISLADGNAKKIWGNIQSKLPLFALFKSDRPSNDQDAEAQDPLTIAIKEALKTKTNELDAISEFVKDEVSKVTQRTLDKLCELDDNLATTLKPQFSDFKLDKWASVFKTSIIGDNDIPINKRGSGVRRLILLSFFRAKAELSEGENSVIYAIEEPETSQHPNYQRLLFEALSELSSMNQILITTHTPVLARLLDTTAMRFIHQDQESGKKCINKGGTDEINHKIVRTLGILPEHNVKLFIMVEGRTDIDFLKQMSFVLRREHEEKIPDLQSLDDSGQIVFIPIGGFRSMDLWICRLEGFSRPEFHLYDKDEKKPDIYLKCVEEINKRPNCSAQFTEKKEIECYIHSQAINKALSAKAVNVSFSQQEITNCNEKINCFIAGRINKEGWKKNLVKIFLCKEATNNMTVDLLKEIDAYDEVIKWFQTMNTLITSNK</sequence>
<dbReference type="InterPro" id="IPR051396">
    <property type="entry name" value="Bact_Antivir_Def_Nuclease"/>
</dbReference>
<dbReference type="PANTHER" id="PTHR43581">
    <property type="entry name" value="ATP/GTP PHOSPHATASE"/>
    <property type="match status" value="1"/>
</dbReference>
<dbReference type="RefSeq" id="WP_062147305.1">
    <property type="nucleotide sequence ID" value="NZ_CP012373.2"/>
</dbReference>
<accession>A0A2N9YCS1</accession>
<dbReference type="SUPFAM" id="SSF52540">
    <property type="entry name" value="P-loop containing nucleoside triphosphate hydrolases"/>
    <property type="match status" value="1"/>
</dbReference>
<dbReference type="InterPro" id="IPR041685">
    <property type="entry name" value="AAA_GajA/Old/RecF-like"/>
</dbReference>
<dbReference type="EMBL" id="CP018889">
    <property type="protein sequence ID" value="AUI68262.1"/>
    <property type="molecule type" value="Genomic_DNA"/>
</dbReference>
<dbReference type="PANTHER" id="PTHR43581:SF4">
    <property type="entry name" value="ATP_GTP PHOSPHATASE"/>
    <property type="match status" value="1"/>
</dbReference>
<organism evidence="2 3">
    <name type="scientific">Beggiatoa leptomitoformis</name>
    <dbReference type="NCBI Taxonomy" id="288004"/>
    <lineage>
        <taxon>Bacteria</taxon>
        <taxon>Pseudomonadati</taxon>
        <taxon>Pseudomonadota</taxon>
        <taxon>Gammaproteobacteria</taxon>
        <taxon>Thiotrichales</taxon>
        <taxon>Thiotrichaceae</taxon>
        <taxon>Beggiatoa</taxon>
    </lineage>
</organism>
<dbReference type="Pfam" id="PF13175">
    <property type="entry name" value="AAA_15"/>
    <property type="match status" value="1"/>
</dbReference>
<proteinExistence type="predicted"/>
<feature type="domain" description="Endonuclease GajA/Old nuclease/RecF-like AAA" evidence="1">
    <location>
        <begin position="1"/>
        <end position="369"/>
    </location>
</feature>
<protein>
    <submittedName>
        <fullName evidence="2">AAA family ATPase</fullName>
    </submittedName>
</protein>
<name>A0A2N9YCS1_9GAMM</name>
<reference evidence="3" key="1">
    <citation type="submission" date="2016-12" db="EMBL/GenBank/DDBJ databases">
        <title>Complete Genome Sequence of Beggiatoa leptomitiformis D-401.</title>
        <authorList>
            <person name="Fomenkov A."/>
            <person name="Vincze T."/>
            <person name="Grabovich M."/>
            <person name="Anton B.P."/>
            <person name="Dubinina G."/>
            <person name="Orlova M."/>
            <person name="Belousova E."/>
            <person name="Roberts R.J."/>
        </authorList>
    </citation>
    <scope>NUCLEOTIDE SEQUENCE [LARGE SCALE GENOMIC DNA]</scope>
    <source>
        <strain evidence="3">D-401</strain>
    </source>
</reference>
<dbReference type="AlphaFoldDB" id="A0A2N9YCS1"/>
<dbReference type="Gene3D" id="3.40.50.300">
    <property type="entry name" value="P-loop containing nucleotide triphosphate hydrolases"/>
    <property type="match status" value="1"/>
</dbReference>
<dbReference type="Proteomes" id="UP000234271">
    <property type="component" value="Chromosome"/>
</dbReference>
<keyword evidence="3" id="KW-1185">Reference proteome</keyword>
<evidence type="ECO:0000313" key="2">
    <source>
        <dbReference type="EMBL" id="AUI68262.1"/>
    </source>
</evidence>